<evidence type="ECO:0000256" key="1">
    <source>
        <dbReference type="SAM" id="MobiDB-lite"/>
    </source>
</evidence>
<dbReference type="Gene3D" id="2.30.30.240">
    <property type="entry name" value="PRC-barrel domain"/>
    <property type="match status" value="1"/>
</dbReference>
<dbReference type="EMBL" id="CXST01000004">
    <property type="protein sequence ID" value="CTQ46913.1"/>
    <property type="molecule type" value="Genomic_DNA"/>
</dbReference>
<proteinExistence type="predicted"/>
<dbReference type="PANTHER" id="PTHR36505:SF1">
    <property type="entry name" value="BLR1072 PROTEIN"/>
    <property type="match status" value="1"/>
</dbReference>
<evidence type="ECO:0000256" key="2">
    <source>
        <dbReference type="SAM" id="SignalP"/>
    </source>
</evidence>
<keyword evidence="5" id="KW-1185">Reference proteome</keyword>
<feature type="compositionally biased region" description="Polar residues" evidence="1">
    <location>
        <begin position="153"/>
        <end position="163"/>
    </location>
</feature>
<accession>A0A0M6YBL9</accession>
<dbReference type="SUPFAM" id="SSF50346">
    <property type="entry name" value="PRC-barrel domain"/>
    <property type="match status" value="1"/>
</dbReference>
<evidence type="ECO:0000259" key="3">
    <source>
        <dbReference type="Pfam" id="PF05239"/>
    </source>
</evidence>
<feature type="domain" description="PRC-barrel" evidence="3">
    <location>
        <begin position="51"/>
        <end position="125"/>
    </location>
</feature>
<dbReference type="Proteomes" id="UP000048926">
    <property type="component" value="Unassembled WGS sequence"/>
</dbReference>
<feature type="signal peptide" evidence="2">
    <location>
        <begin position="1"/>
        <end position="21"/>
    </location>
</feature>
<evidence type="ECO:0000313" key="4">
    <source>
        <dbReference type="EMBL" id="CTQ46913.1"/>
    </source>
</evidence>
<sequence length="187" mass="19773">MLRELVTASAIGLFMVGGAYAQSSTEVPTTTVPATPATPEPVQMVKKAEGHLATDLLGRTVYNGTSEESEAIGDVNDFTVGPDGQIQAIVIGVGGFLGLGEKNVAIEYGLVKFEDRNDSEVLVVETTAEKLDALEPFEEAAYRPVPADESVNETRPATAQDLNNAPVEKAPEELIDSEADRNVTPAN</sequence>
<dbReference type="PANTHER" id="PTHR36505">
    <property type="entry name" value="BLR1072 PROTEIN"/>
    <property type="match status" value="1"/>
</dbReference>
<name>A0A0M6YBL9_9HYPH</name>
<dbReference type="InterPro" id="IPR011033">
    <property type="entry name" value="PRC_barrel-like_sf"/>
</dbReference>
<protein>
    <submittedName>
        <fullName evidence="4">PRC-barrel domain protein</fullName>
    </submittedName>
</protein>
<reference evidence="5" key="1">
    <citation type="submission" date="2015-07" db="EMBL/GenBank/DDBJ databases">
        <authorList>
            <person name="Rodrigo-Torres Lidia"/>
            <person name="Arahal R.David."/>
        </authorList>
    </citation>
    <scope>NUCLEOTIDE SEQUENCE [LARGE SCALE GENOMIC DNA]</scope>
    <source>
        <strain evidence="5">CECT 4801</strain>
    </source>
</reference>
<keyword evidence="2" id="KW-0732">Signal</keyword>
<organism evidence="4 5">
    <name type="scientific">Roseibium aggregatum</name>
    <dbReference type="NCBI Taxonomy" id="187304"/>
    <lineage>
        <taxon>Bacteria</taxon>
        <taxon>Pseudomonadati</taxon>
        <taxon>Pseudomonadota</taxon>
        <taxon>Alphaproteobacteria</taxon>
        <taxon>Hyphomicrobiales</taxon>
        <taxon>Stappiaceae</taxon>
        <taxon>Roseibium</taxon>
    </lineage>
</organism>
<evidence type="ECO:0000313" key="5">
    <source>
        <dbReference type="Proteomes" id="UP000048926"/>
    </source>
</evidence>
<dbReference type="AlphaFoldDB" id="A0A0M6YBL9"/>
<gene>
    <name evidence="4" type="ORF">LAL4801_05373</name>
</gene>
<dbReference type="InterPro" id="IPR027275">
    <property type="entry name" value="PRC-brl_dom"/>
</dbReference>
<feature type="chain" id="PRO_5005807686" evidence="2">
    <location>
        <begin position="22"/>
        <end position="187"/>
    </location>
</feature>
<feature type="region of interest" description="Disordered" evidence="1">
    <location>
        <begin position="139"/>
        <end position="187"/>
    </location>
</feature>
<dbReference type="Pfam" id="PF05239">
    <property type="entry name" value="PRC"/>
    <property type="match status" value="1"/>
</dbReference>